<dbReference type="Gene3D" id="3.40.30.10">
    <property type="entry name" value="Glutaredoxin"/>
    <property type="match status" value="1"/>
</dbReference>
<dbReference type="AlphaFoldDB" id="A0A875S9H9"/>
<keyword evidence="4" id="KW-1185">Reference proteome</keyword>
<dbReference type="SUPFAM" id="SSF52833">
    <property type="entry name" value="Thioredoxin-like"/>
    <property type="match status" value="1"/>
</dbReference>
<dbReference type="PANTHER" id="PTHR31902">
    <property type="entry name" value="ACTIN PATCHES DISTAL PROTEIN 1"/>
    <property type="match status" value="1"/>
</dbReference>
<comment type="similarity">
    <text evidence="1">Belongs to the AIM32 family.</text>
</comment>
<gene>
    <name evidence="3" type="ORF">FOA43_003073</name>
</gene>
<dbReference type="InterPro" id="IPR009737">
    <property type="entry name" value="Aim32/Apd1-like"/>
</dbReference>
<evidence type="ECO:0000313" key="3">
    <source>
        <dbReference type="EMBL" id="QPG75714.1"/>
    </source>
</evidence>
<evidence type="ECO:0000256" key="2">
    <source>
        <dbReference type="ARBA" id="ARBA00040895"/>
    </source>
</evidence>
<accession>A0A875S9H9</accession>
<proteinExistence type="inferred from homology"/>
<dbReference type="PANTHER" id="PTHR31902:SF7">
    <property type="entry name" value="ALTERED INHERITANCE OF MITOCHONDRIA PROTEIN 32"/>
    <property type="match status" value="1"/>
</dbReference>
<organism evidence="3 4">
    <name type="scientific">Eeniella nana</name>
    <name type="common">Yeast</name>
    <name type="synonym">Brettanomyces nanus</name>
    <dbReference type="NCBI Taxonomy" id="13502"/>
    <lineage>
        <taxon>Eukaryota</taxon>
        <taxon>Fungi</taxon>
        <taxon>Dikarya</taxon>
        <taxon>Ascomycota</taxon>
        <taxon>Saccharomycotina</taxon>
        <taxon>Pichiomycetes</taxon>
        <taxon>Pichiales</taxon>
        <taxon>Pichiaceae</taxon>
        <taxon>Brettanomyces</taxon>
    </lineage>
</organism>
<dbReference type="RefSeq" id="XP_038779279.1">
    <property type="nucleotide sequence ID" value="XM_038923351.1"/>
</dbReference>
<evidence type="ECO:0000313" key="4">
    <source>
        <dbReference type="Proteomes" id="UP000662931"/>
    </source>
</evidence>
<dbReference type="GeneID" id="62196474"/>
<dbReference type="Proteomes" id="UP000662931">
    <property type="component" value="Chromosome 3"/>
</dbReference>
<dbReference type="CDD" id="cd03062">
    <property type="entry name" value="TRX_Fd_Sucrase"/>
    <property type="match status" value="1"/>
</dbReference>
<reference evidence="3" key="1">
    <citation type="submission" date="2020-10" db="EMBL/GenBank/DDBJ databases">
        <authorList>
            <person name="Roach M.J.R."/>
        </authorList>
    </citation>
    <scope>NUCLEOTIDE SEQUENCE</scope>
    <source>
        <strain evidence="3">CBS 1945</strain>
    </source>
</reference>
<dbReference type="InterPro" id="IPR036249">
    <property type="entry name" value="Thioredoxin-like_sf"/>
</dbReference>
<sequence>MCLSMLKSFFSAFSSIQVTPLSGAYKFVSCPQPVKDTGCTYCELPQFPSNRQIDYERQLRNSKVALYKHALILHGLPDHKAWPRRFEMAPDSIISTLNALKRQYTDGYHPSLISMTSLQEPANVDCQLVGLYPDGLVIHVPNSRLKDFTRAFLDGKGGEDSKEKAALRETFKTRKLLKDYVLVCGHYKRDIRCGLLGPLVKAEFEKAFQLAQVPKEKVGLGYISHIGGHSFAANVLIFKKNGDVIWYGRVEQRNVQGIVLKTVLGNEIIEELYRG</sequence>
<name>A0A875S9H9_EENNA</name>
<dbReference type="OrthoDB" id="10253744at2759"/>
<dbReference type="Pfam" id="PF06999">
    <property type="entry name" value="Suc_Fer-like"/>
    <property type="match status" value="1"/>
</dbReference>
<evidence type="ECO:0000256" key="1">
    <source>
        <dbReference type="ARBA" id="ARBA00038208"/>
    </source>
</evidence>
<dbReference type="EMBL" id="CP064814">
    <property type="protein sequence ID" value="QPG75714.1"/>
    <property type="molecule type" value="Genomic_DNA"/>
</dbReference>
<dbReference type="KEGG" id="bnn:FOA43_003073"/>
<protein>
    <recommendedName>
        <fullName evidence="2">Altered inheritance of mitochondria protein 32</fullName>
    </recommendedName>
</protein>